<proteinExistence type="predicted"/>
<dbReference type="EMBL" id="KI630394">
    <property type="protein sequence ID" value="EYU40649.1"/>
    <property type="molecule type" value="Genomic_DNA"/>
</dbReference>
<gene>
    <name evidence="9" type="ORF">MIMGU_mgv1a023786mg</name>
</gene>
<dbReference type="Proteomes" id="UP000030748">
    <property type="component" value="Unassembled WGS sequence"/>
</dbReference>
<dbReference type="AlphaFoldDB" id="A0A022RKW6"/>
<dbReference type="CDD" id="cd09629">
    <property type="entry name" value="DOMON_CIL1_like"/>
    <property type="match status" value="1"/>
</dbReference>
<evidence type="ECO:0000256" key="2">
    <source>
        <dbReference type="ARBA" id="ARBA00022448"/>
    </source>
</evidence>
<feature type="domain" description="DOMON" evidence="8">
    <location>
        <begin position="50"/>
        <end position="168"/>
    </location>
</feature>
<evidence type="ECO:0000256" key="5">
    <source>
        <dbReference type="ARBA" id="ARBA00023136"/>
    </source>
</evidence>
<feature type="chain" id="PRO_5001505154" description="DOMON domain-containing protein" evidence="7">
    <location>
        <begin position="29"/>
        <end position="310"/>
    </location>
</feature>
<dbReference type="Pfam" id="PF04526">
    <property type="entry name" value="DUF568"/>
    <property type="match status" value="1"/>
</dbReference>
<feature type="signal peptide" evidence="7">
    <location>
        <begin position="1"/>
        <end position="28"/>
    </location>
</feature>
<keyword evidence="5" id="KW-0472">Membrane</keyword>
<keyword evidence="4" id="KW-0249">Electron transport</keyword>
<dbReference type="PROSITE" id="PS50836">
    <property type="entry name" value="DOMON"/>
    <property type="match status" value="1"/>
</dbReference>
<name>A0A022RKW6_ERYGU</name>
<dbReference type="InterPro" id="IPR005018">
    <property type="entry name" value="DOMON_domain"/>
</dbReference>
<evidence type="ECO:0000259" key="8">
    <source>
        <dbReference type="PROSITE" id="PS50836"/>
    </source>
</evidence>
<reference evidence="9 10" key="1">
    <citation type="journal article" date="2013" name="Proc. Natl. Acad. Sci. U.S.A.">
        <title>Fine-scale variation in meiotic recombination in Mimulus inferred from population shotgun sequencing.</title>
        <authorList>
            <person name="Hellsten U."/>
            <person name="Wright K.M."/>
            <person name="Jenkins J."/>
            <person name="Shu S."/>
            <person name="Yuan Y."/>
            <person name="Wessler S.R."/>
            <person name="Schmutz J."/>
            <person name="Willis J.H."/>
            <person name="Rokhsar D.S."/>
        </authorList>
    </citation>
    <scope>NUCLEOTIDE SEQUENCE [LARGE SCALE GENOMIC DNA]</scope>
    <source>
        <strain evidence="10">cv. DUN x IM62</strain>
    </source>
</reference>
<feature type="compositionally biased region" description="Pro residues" evidence="6">
    <location>
        <begin position="255"/>
        <end position="270"/>
    </location>
</feature>
<evidence type="ECO:0000256" key="6">
    <source>
        <dbReference type="SAM" id="MobiDB-lite"/>
    </source>
</evidence>
<dbReference type="GO" id="GO:0016020">
    <property type="term" value="C:membrane"/>
    <property type="evidence" value="ECO:0007669"/>
    <property type="project" value="UniProtKB-SubCell"/>
</dbReference>
<feature type="non-terminal residue" evidence="9">
    <location>
        <position position="310"/>
    </location>
</feature>
<sequence>MASSLRYFPSSLLLLIAAVSLLASPATSQTCKSQTFGTTTFANCADLPALGAFLHYTYDSSAAPYPTLTLAFVAPPASPDGWVAWALNPRGSGMVGSQALVAFRETSGSAVVKTYNITSYLSIAESPISYEVLSKQAEFSGGVMTIFATLRMPATKGDVELNQVWQVGASVRNGVPAAHAFGADNFISTGTLRLESTAVAAPPRASTGSTAPPPARSNRNVAPSPARSSENVAPSPARSSGKVAPSPAGSSGNVAPPPTRSSGTVPPPPLASSRVNAPPPAPMRESGNDSSCSMIYGGGFRLYGILVLLG</sequence>
<evidence type="ECO:0000256" key="3">
    <source>
        <dbReference type="ARBA" id="ARBA00022729"/>
    </source>
</evidence>
<dbReference type="InterPro" id="IPR045265">
    <property type="entry name" value="AIR12_DOMON"/>
</dbReference>
<evidence type="ECO:0000313" key="10">
    <source>
        <dbReference type="Proteomes" id="UP000030748"/>
    </source>
</evidence>
<feature type="region of interest" description="Disordered" evidence="6">
    <location>
        <begin position="198"/>
        <end position="291"/>
    </location>
</feature>
<keyword evidence="3 7" id="KW-0732">Signal</keyword>
<feature type="compositionally biased region" description="Polar residues" evidence="6">
    <location>
        <begin position="217"/>
        <end position="232"/>
    </location>
</feature>
<dbReference type="PANTHER" id="PTHR23130">
    <property type="entry name" value="CYTOCHROME B561 AND DOMON DOMAIN-CONTAINING PROTEIN"/>
    <property type="match status" value="1"/>
</dbReference>
<evidence type="ECO:0000256" key="1">
    <source>
        <dbReference type="ARBA" id="ARBA00004370"/>
    </source>
</evidence>
<comment type="subcellular location">
    <subcellularLocation>
        <location evidence="1">Membrane</location>
    </subcellularLocation>
</comment>
<dbReference type="STRING" id="4155.A0A022RKW6"/>
<dbReference type="PANTHER" id="PTHR23130:SF157">
    <property type="entry name" value="AUXIN-INDUCED IN ROOT CULTURES PROTEIN 12"/>
    <property type="match status" value="1"/>
</dbReference>
<keyword evidence="10" id="KW-1185">Reference proteome</keyword>
<organism evidence="9 10">
    <name type="scientific">Erythranthe guttata</name>
    <name type="common">Yellow monkey flower</name>
    <name type="synonym">Mimulus guttatus</name>
    <dbReference type="NCBI Taxonomy" id="4155"/>
    <lineage>
        <taxon>Eukaryota</taxon>
        <taxon>Viridiplantae</taxon>
        <taxon>Streptophyta</taxon>
        <taxon>Embryophyta</taxon>
        <taxon>Tracheophyta</taxon>
        <taxon>Spermatophyta</taxon>
        <taxon>Magnoliopsida</taxon>
        <taxon>eudicotyledons</taxon>
        <taxon>Gunneridae</taxon>
        <taxon>Pentapetalae</taxon>
        <taxon>asterids</taxon>
        <taxon>lamiids</taxon>
        <taxon>Lamiales</taxon>
        <taxon>Phrymaceae</taxon>
        <taxon>Erythranthe</taxon>
    </lineage>
</organism>
<evidence type="ECO:0000256" key="4">
    <source>
        <dbReference type="ARBA" id="ARBA00022982"/>
    </source>
</evidence>
<evidence type="ECO:0000256" key="7">
    <source>
        <dbReference type="SAM" id="SignalP"/>
    </source>
</evidence>
<dbReference type="eggNOG" id="KOG4293">
    <property type="taxonomic scope" value="Eukaryota"/>
</dbReference>
<keyword evidence="2" id="KW-0813">Transport</keyword>
<evidence type="ECO:0000313" key="9">
    <source>
        <dbReference type="EMBL" id="EYU40649.1"/>
    </source>
</evidence>
<protein>
    <recommendedName>
        <fullName evidence="8">DOMON domain-containing protein</fullName>
    </recommendedName>
</protein>
<accession>A0A022RKW6</accession>